<evidence type="ECO:0008006" key="11">
    <source>
        <dbReference type="Google" id="ProtNLM"/>
    </source>
</evidence>
<sequence>MPKQSDRFTVRFLGAVAGENEELRLHEAAQKALKFPSSTSHDMAGQSDSDTVPLKSRKPEDTAFKQQRLPAWQPILTPKWVIITFTLVGLIFVPLGIVLKIQSDAIVEYSLQYDGEGTPESLADCQILDPNEASAHPPCTVTFDITREMKAPIYVYYQLDNFYQLMGNVLSEAELSDCDPLRTINVAGEARVLSPCGLIANSFFNDWYVLAPPPTGPANLTLDVEGIAWESDVDRRFAQPDGFLAEPNLAGADCDALLGTPPGQAVAATYTPPGETAGPLPPTPQPWCVFYPEPDKFFYLYQRYPFFPNLAVEGVTNEHFIVWMRTAGLPTFRKLYGKIDQDLPAGTQLSFAVHPGFEVVSFSGRKHLVVSTVSWFGGANSFLGISYVVVGSMCLFLAALFGIKQATCPRKLGDTRYLGWKEQ</sequence>
<keyword evidence="10" id="KW-1185">Reference proteome</keyword>
<evidence type="ECO:0000256" key="4">
    <source>
        <dbReference type="ARBA" id="ARBA00022989"/>
    </source>
</evidence>
<comment type="similarity">
    <text evidence="2 6">Belongs to the CDC50/LEM3 family.</text>
</comment>
<feature type="compositionally biased region" description="Polar residues" evidence="7">
    <location>
        <begin position="36"/>
        <end position="50"/>
    </location>
</feature>
<name>A0A4D9DA20_9STRA</name>
<evidence type="ECO:0000313" key="9">
    <source>
        <dbReference type="EMBL" id="TFJ87854.1"/>
    </source>
</evidence>
<dbReference type="AlphaFoldDB" id="A0A4D9DA20"/>
<protein>
    <recommendedName>
        <fullName evidence="11">ALA-interacting subunit</fullName>
    </recommendedName>
</protein>
<evidence type="ECO:0000313" key="10">
    <source>
        <dbReference type="Proteomes" id="UP000355283"/>
    </source>
</evidence>
<evidence type="ECO:0000256" key="1">
    <source>
        <dbReference type="ARBA" id="ARBA00004141"/>
    </source>
</evidence>
<dbReference type="PIRSF" id="PIRSF015840">
    <property type="entry name" value="DUF284_TM_euk"/>
    <property type="match status" value="1"/>
</dbReference>
<keyword evidence="3 8" id="KW-0812">Transmembrane</keyword>
<evidence type="ECO:0000256" key="5">
    <source>
        <dbReference type="ARBA" id="ARBA00023136"/>
    </source>
</evidence>
<dbReference type="InterPro" id="IPR005045">
    <property type="entry name" value="CDC50/LEM3_fam"/>
</dbReference>
<gene>
    <name evidence="9" type="ORF">NSK_001201</name>
</gene>
<dbReference type="GO" id="GO:0005783">
    <property type="term" value="C:endoplasmic reticulum"/>
    <property type="evidence" value="ECO:0007669"/>
    <property type="project" value="TreeGrafter"/>
</dbReference>
<organism evidence="9 10">
    <name type="scientific">Nannochloropsis salina CCMP1776</name>
    <dbReference type="NCBI Taxonomy" id="1027361"/>
    <lineage>
        <taxon>Eukaryota</taxon>
        <taxon>Sar</taxon>
        <taxon>Stramenopiles</taxon>
        <taxon>Ochrophyta</taxon>
        <taxon>Eustigmatophyceae</taxon>
        <taxon>Eustigmatales</taxon>
        <taxon>Monodopsidaceae</taxon>
        <taxon>Microchloropsis</taxon>
        <taxon>Microchloropsis salina</taxon>
    </lineage>
</organism>
<dbReference type="PANTHER" id="PTHR10926:SF0">
    <property type="entry name" value="CDC50, ISOFORM A"/>
    <property type="match status" value="1"/>
</dbReference>
<dbReference type="EMBL" id="SDOX01000005">
    <property type="protein sequence ID" value="TFJ87854.1"/>
    <property type="molecule type" value="Genomic_DNA"/>
</dbReference>
<evidence type="ECO:0000256" key="3">
    <source>
        <dbReference type="ARBA" id="ARBA00022692"/>
    </source>
</evidence>
<feature type="transmembrane region" description="Helical" evidence="8">
    <location>
        <begin position="382"/>
        <end position="403"/>
    </location>
</feature>
<reference evidence="9 10" key="1">
    <citation type="submission" date="2019-01" db="EMBL/GenBank/DDBJ databases">
        <title>Nuclear Genome Assembly of the Microalgal Biofuel strain Nannochloropsis salina CCMP1776.</title>
        <authorList>
            <person name="Hovde B."/>
        </authorList>
    </citation>
    <scope>NUCLEOTIDE SEQUENCE [LARGE SCALE GENOMIC DNA]</scope>
    <source>
        <strain evidence="9 10">CCMP1776</strain>
    </source>
</reference>
<evidence type="ECO:0000256" key="2">
    <source>
        <dbReference type="ARBA" id="ARBA00009457"/>
    </source>
</evidence>
<dbReference type="Pfam" id="PF03381">
    <property type="entry name" value="CDC50"/>
    <property type="match status" value="1"/>
</dbReference>
<comment type="caution">
    <text evidence="9">The sequence shown here is derived from an EMBL/GenBank/DDBJ whole genome shotgun (WGS) entry which is preliminary data.</text>
</comment>
<accession>A0A4D9DA20</accession>
<evidence type="ECO:0000256" key="6">
    <source>
        <dbReference type="PIRNR" id="PIRNR015840"/>
    </source>
</evidence>
<proteinExistence type="inferred from homology"/>
<evidence type="ECO:0000256" key="7">
    <source>
        <dbReference type="SAM" id="MobiDB-lite"/>
    </source>
</evidence>
<dbReference type="GO" id="GO:0005886">
    <property type="term" value="C:plasma membrane"/>
    <property type="evidence" value="ECO:0007669"/>
    <property type="project" value="TreeGrafter"/>
</dbReference>
<feature type="transmembrane region" description="Helical" evidence="8">
    <location>
        <begin position="80"/>
        <end position="99"/>
    </location>
</feature>
<keyword evidence="4 8" id="KW-1133">Transmembrane helix</keyword>
<evidence type="ECO:0000256" key="8">
    <source>
        <dbReference type="SAM" id="Phobius"/>
    </source>
</evidence>
<dbReference type="PANTHER" id="PTHR10926">
    <property type="entry name" value="CELL CYCLE CONTROL PROTEIN 50"/>
    <property type="match status" value="1"/>
</dbReference>
<comment type="subcellular location">
    <subcellularLocation>
        <location evidence="1">Membrane</location>
        <topology evidence="1">Multi-pass membrane protein</topology>
    </subcellularLocation>
</comment>
<feature type="region of interest" description="Disordered" evidence="7">
    <location>
        <begin position="35"/>
        <end position="57"/>
    </location>
</feature>
<keyword evidence="5 6" id="KW-0472">Membrane</keyword>
<dbReference type="OrthoDB" id="340608at2759"/>
<dbReference type="GO" id="GO:0005794">
    <property type="term" value="C:Golgi apparatus"/>
    <property type="evidence" value="ECO:0007669"/>
    <property type="project" value="TreeGrafter"/>
</dbReference>
<dbReference type="Proteomes" id="UP000355283">
    <property type="component" value="Unassembled WGS sequence"/>
</dbReference>